<accession>B7PM80</accession>
<gene>
    <name evidence="2" type="ORF">IscW_ISCW018590</name>
</gene>
<keyword evidence="4" id="KW-1185">Reference proteome</keyword>
<feature type="compositionally biased region" description="Basic and acidic residues" evidence="1">
    <location>
        <begin position="148"/>
        <end position="160"/>
    </location>
</feature>
<dbReference type="VEuPathDB" id="VectorBase:ISCP_037777"/>
<feature type="compositionally biased region" description="Basic and acidic residues" evidence="1">
    <location>
        <begin position="85"/>
        <end position="97"/>
    </location>
</feature>
<organism>
    <name type="scientific">Ixodes scapularis</name>
    <name type="common">Black-legged tick</name>
    <name type="synonym">Deer tick</name>
    <dbReference type="NCBI Taxonomy" id="6945"/>
    <lineage>
        <taxon>Eukaryota</taxon>
        <taxon>Metazoa</taxon>
        <taxon>Ecdysozoa</taxon>
        <taxon>Arthropoda</taxon>
        <taxon>Chelicerata</taxon>
        <taxon>Arachnida</taxon>
        <taxon>Acari</taxon>
        <taxon>Parasitiformes</taxon>
        <taxon>Ixodida</taxon>
        <taxon>Ixodoidea</taxon>
        <taxon>Ixodidae</taxon>
        <taxon>Ixodinae</taxon>
        <taxon>Ixodes</taxon>
    </lineage>
</organism>
<evidence type="ECO:0000313" key="4">
    <source>
        <dbReference type="Proteomes" id="UP000001555"/>
    </source>
</evidence>
<feature type="compositionally biased region" description="Basic residues" evidence="1">
    <location>
        <begin position="110"/>
        <end position="122"/>
    </location>
</feature>
<dbReference type="VEuPathDB" id="VectorBase:ISCI018590"/>
<proteinExistence type="evidence at protein level"/>
<reference evidence="2 4" key="1">
    <citation type="submission" date="2008-03" db="EMBL/GenBank/DDBJ databases">
        <title>Annotation of Ixodes scapularis.</title>
        <authorList>
            <consortium name="Ixodes scapularis Genome Project Consortium"/>
            <person name="Caler E."/>
            <person name="Hannick L.I."/>
            <person name="Bidwell S."/>
            <person name="Joardar V."/>
            <person name="Thiagarajan M."/>
            <person name="Amedeo P."/>
            <person name="Galinsky K.J."/>
            <person name="Schobel S."/>
            <person name="Inman J."/>
            <person name="Hostetler J."/>
            <person name="Miller J."/>
            <person name="Hammond M."/>
            <person name="Megy K."/>
            <person name="Lawson D."/>
            <person name="Kodira C."/>
            <person name="Sutton G."/>
            <person name="Meyer J."/>
            <person name="Hill C.A."/>
            <person name="Birren B."/>
            <person name="Nene V."/>
            <person name="Collins F."/>
            <person name="Alarcon-Chaidez F."/>
            <person name="Wikel S."/>
            <person name="Strausberg R."/>
        </authorList>
    </citation>
    <scope>NUCLEOTIDE SEQUENCE [LARGE SCALE GENOMIC DNA]</scope>
    <source>
        <strain evidence="4">Wikel</strain>
        <strain evidence="2">Wikel colony</strain>
    </source>
</reference>
<dbReference type="Proteomes" id="UP000001555">
    <property type="component" value="Unassembled WGS sequence"/>
</dbReference>
<reference evidence="3" key="2">
    <citation type="submission" date="2020-05" db="UniProtKB">
        <authorList>
            <consortium name="EnsemblMetazoa"/>
        </authorList>
    </citation>
    <scope>IDENTIFICATION</scope>
    <source>
        <strain evidence="3">wikel</strain>
    </source>
</reference>
<dbReference type="EnsemblMetazoa" id="ISCW018590-RA">
    <property type="protein sequence ID" value="ISCW018590-PA"/>
    <property type="gene ID" value="ISCW018590"/>
</dbReference>
<protein>
    <submittedName>
        <fullName evidence="2 3">Uncharacterized protein</fullName>
    </submittedName>
</protein>
<dbReference type="HOGENOM" id="CLU_1457915_0_0_1"/>
<evidence type="ECO:0000313" key="2">
    <source>
        <dbReference type="EMBL" id="EEC07702.1"/>
    </source>
</evidence>
<feature type="non-terminal residue" evidence="2">
    <location>
        <position position="1"/>
    </location>
</feature>
<dbReference type="AlphaFoldDB" id="B7PM80"/>
<evidence type="ECO:0007829" key="5">
    <source>
        <dbReference type="PeptideAtlas" id="B7PM80"/>
    </source>
</evidence>
<sequence length="186" mass="19263">SGPQAGVQLVPAEPIPASAPVALALDTPHGQFHASATDSSLAAAAQPPAGGPKAPEGEVRTETSSANVSPVKLEPVSVKVPVNGHDTEASGSVRDDCSSSSASEAEKPAVSRKTRVSRKRGAAGRDKAGPKRQRANSESNSDAAPEEASPKKEEKQETISRRRGRRPKGTKQEPAEEVAAVPRKKQ</sequence>
<dbReference type="EMBL" id="DS746366">
    <property type="protein sequence ID" value="EEC07702.1"/>
    <property type="molecule type" value="Genomic_DNA"/>
</dbReference>
<dbReference type="EMBL" id="ABJB011099140">
    <property type="status" value="NOT_ANNOTATED_CDS"/>
    <property type="molecule type" value="Genomic_DNA"/>
</dbReference>
<dbReference type="OrthoDB" id="1667110at2759"/>
<dbReference type="VEuPathDB" id="VectorBase:ISCW018590"/>
<name>B7PM80_IXOSC</name>
<feature type="non-terminal residue" evidence="2">
    <location>
        <position position="186"/>
    </location>
</feature>
<feature type="region of interest" description="Disordered" evidence="1">
    <location>
        <begin position="29"/>
        <end position="186"/>
    </location>
</feature>
<evidence type="ECO:0000313" key="3">
    <source>
        <dbReference type="EnsemblMetazoa" id="ISCW018590-PA"/>
    </source>
</evidence>
<dbReference type="InParanoid" id="B7PM80"/>
<feature type="compositionally biased region" description="Low complexity" evidence="1">
    <location>
        <begin position="34"/>
        <end position="54"/>
    </location>
</feature>
<keyword evidence="5" id="KW-1267">Proteomics identification</keyword>
<dbReference type="PaxDb" id="6945-B7PM80"/>
<evidence type="ECO:0000256" key="1">
    <source>
        <dbReference type="SAM" id="MobiDB-lite"/>
    </source>
</evidence>